<comment type="caution">
    <text evidence="3">The sequence shown here is derived from an EMBL/GenBank/DDBJ whole genome shotgun (WGS) entry which is preliminary data.</text>
</comment>
<evidence type="ECO:0000256" key="1">
    <source>
        <dbReference type="SAM" id="SignalP"/>
    </source>
</evidence>
<evidence type="ECO:0000259" key="2">
    <source>
        <dbReference type="PROSITE" id="PS50181"/>
    </source>
</evidence>
<keyword evidence="1" id="KW-0732">Signal</keyword>
<accession>A0ABC8V589</accession>
<protein>
    <recommendedName>
        <fullName evidence="2">F-box domain-containing protein</fullName>
    </recommendedName>
</protein>
<dbReference type="InterPro" id="IPR001810">
    <property type="entry name" value="F-box_dom"/>
</dbReference>
<reference evidence="3 4" key="1">
    <citation type="submission" date="2024-02" db="EMBL/GenBank/DDBJ databases">
        <authorList>
            <person name="Vignale AGUSTIN F."/>
            <person name="Sosa J E."/>
            <person name="Modenutti C."/>
        </authorList>
    </citation>
    <scope>NUCLEOTIDE SEQUENCE [LARGE SCALE GENOMIC DNA]</scope>
</reference>
<dbReference type="PANTHER" id="PTHR31482:SF18">
    <property type="entry name" value="ESTS AU081301(E20138)"/>
    <property type="match status" value="1"/>
</dbReference>
<feature type="signal peptide" evidence="1">
    <location>
        <begin position="1"/>
        <end position="17"/>
    </location>
</feature>
<dbReference type="EMBL" id="CAUOFW020010501">
    <property type="protein sequence ID" value="CAK9188521.1"/>
    <property type="molecule type" value="Genomic_DNA"/>
</dbReference>
<dbReference type="Proteomes" id="UP001642360">
    <property type="component" value="Unassembled WGS sequence"/>
</dbReference>
<name>A0ABC8V589_9AQUA</name>
<dbReference type="SUPFAM" id="SSF81383">
    <property type="entry name" value="F-box domain"/>
    <property type="match status" value="1"/>
</dbReference>
<proteinExistence type="predicted"/>
<feature type="domain" description="F-box" evidence="2">
    <location>
        <begin position="81"/>
        <end position="127"/>
    </location>
</feature>
<dbReference type="Pfam" id="PF00646">
    <property type="entry name" value="F-box"/>
    <property type="match status" value="1"/>
</dbReference>
<keyword evidence="4" id="KW-1185">Reference proteome</keyword>
<evidence type="ECO:0000313" key="4">
    <source>
        <dbReference type="Proteomes" id="UP001642360"/>
    </source>
</evidence>
<gene>
    <name evidence="3" type="ORF">ILEXP_LOCUS59202</name>
</gene>
<sequence length="393" mass="46276">MLFFWITCFSIILLCKSFLKPLPTWTRKMNFFPPSWFLRLLSPFFTSRFKNRTKTAISFLQVLKYKIGPKPKAENVEEKEEISLLDLPDLALECILERLSPPGLCSMGAVCCSLRERCRIDHLWERHMKQKWSRVIGDAALREWQRHIASRKRETILDCKKENKGLLGKFSSVWSIFRNRSELDGSREQGSSLPVDSIMSQYLSLERGKFWFPAQVYNREVQNGLVGFMLSCYDAELRYDHRTDTFRARYSSHGRQIIEDNVEWNRLRPPAVNTPPTVLHVSDCLNDLKPGDHIEIQWRRNKEFAYGWWYGVVRHLELCDGSEFHCQCDSSDTVTLEFKQYAPGSRWRRTMINRKDHREVGNEADGFCGGIRKLYDEEEVSMWKQHWPTQASQ</sequence>
<feature type="chain" id="PRO_5044755972" description="F-box domain-containing protein" evidence="1">
    <location>
        <begin position="18"/>
        <end position="393"/>
    </location>
</feature>
<organism evidence="3 4">
    <name type="scientific">Ilex paraguariensis</name>
    <name type="common">yerba mate</name>
    <dbReference type="NCBI Taxonomy" id="185542"/>
    <lineage>
        <taxon>Eukaryota</taxon>
        <taxon>Viridiplantae</taxon>
        <taxon>Streptophyta</taxon>
        <taxon>Embryophyta</taxon>
        <taxon>Tracheophyta</taxon>
        <taxon>Spermatophyta</taxon>
        <taxon>Magnoliopsida</taxon>
        <taxon>eudicotyledons</taxon>
        <taxon>Gunneridae</taxon>
        <taxon>Pentapetalae</taxon>
        <taxon>asterids</taxon>
        <taxon>campanulids</taxon>
        <taxon>Aquifoliales</taxon>
        <taxon>Aquifoliaceae</taxon>
        <taxon>Ilex</taxon>
    </lineage>
</organism>
<dbReference type="Gene3D" id="1.20.1280.50">
    <property type="match status" value="1"/>
</dbReference>
<dbReference type="InterPro" id="IPR036047">
    <property type="entry name" value="F-box-like_dom_sf"/>
</dbReference>
<dbReference type="PANTHER" id="PTHR31482">
    <property type="entry name" value="ESTS AU081301(E20138)"/>
    <property type="match status" value="1"/>
</dbReference>
<dbReference type="AlphaFoldDB" id="A0ABC8V589"/>
<evidence type="ECO:0000313" key="3">
    <source>
        <dbReference type="EMBL" id="CAK9188521.1"/>
    </source>
</evidence>
<dbReference type="PROSITE" id="PS50181">
    <property type="entry name" value="FBOX"/>
    <property type="match status" value="1"/>
</dbReference>